<comment type="caution">
    <text evidence="2">The sequence shown here is derived from an EMBL/GenBank/DDBJ whole genome shotgun (WGS) entry which is preliminary data.</text>
</comment>
<feature type="compositionally biased region" description="Basic and acidic residues" evidence="1">
    <location>
        <begin position="1"/>
        <end position="23"/>
    </location>
</feature>
<organism evidence="2">
    <name type="scientific">Tanacetum cinerariifolium</name>
    <name type="common">Dalmatian daisy</name>
    <name type="synonym">Chrysanthemum cinerariifolium</name>
    <dbReference type="NCBI Taxonomy" id="118510"/>
    <lineage>
        <taxon>Eukaryota</taxon>
        <taxon>Viridiplantae</taxon>
        <taxon>Streptophyta</taxon>
        <taxon>Embryophyta</taxon>
        <taxon>Tracheophyta</taxon>
        <taxon>Spermatophyta</taxon>
        <taxon>Magnoliopsida</taxon>
        <taxon>eudicotyledons</taxon>
        <taxon>Gunneridae</taxon>
        <taxon>Pentapetalae</taxon>
        <taxon>asterids</taxon>
        <taxon>campanulids</taxon>
        <taxon>Asterales</taxon>
        <taxon>Asteraceae</taxon>
        <taxon>Asteroideae</taxon>
        <taxon>Anthemideae</taxon>
        <taxon>Anthemidinae</taxon>
        <taxon>Tanacetum</taxon>
    </lineage>
</organism>
<evidence type="ECO:0000313" key="2">
    <source>
        <dbReference type="EMBL" id="GFC92275.1"/>
    </source>
</evidence>
<feature type="compositionally biased region" description="Acidic residues" evidence="1">
    <location>
        <begin position="51"/>
        <end position="60"/>
    </location>
</feature>
<dbReference type="EMBL" id="BKCJ011136694">
    <property type="protein sequence ID" value="GFC92275.1"/>
    <property type="molecule type" value="Genomic_DNA"/>
</dbReference>
<protein>
    <submittedName>
        <fullName evidence="2">Uncharacterized protein</fullName>
    </submittedName>
</protein>
<dbReference type="AlphaFoldDB" id="A0A699S4N4"/>
<accession>A0A699S4N4</accession>
<feature type="non-terminal residue" evidence="2">
    <location>
        <position position="1"/>
    </location>
</feature>
<feature type="region of interest" description="Disordered" evidence="1">
    <location>
        <begin position="1"/>
        <end position="60"/>
    </location>
</feature>
<evidence type="ECO:0000256" key="1">
    <source>
        <dbReference type="SAM" id="MobiDB-lite"/>
    </source>
</evidence>
<reference evidence="2" key="1">
    <citation type="journal article" date="2019" name="Sci. Rep.">
        <title>Draft genome of Tanacetum cinerariifolium, the natural source of mosquito coil.</title>
        <authorList>
            <person name="Yamashiro T."/>
            <person name="Shiraishi A."/>
            <person name="Satake H."/>
            <person name="Nakayama K."/>
        </authorList>
    </citation>
    <scope>NUCLEOTIDE SEQUENCE</scope>
</reference>
<gene>
    <name evidence="2" type="ORF">Tci_864245</name>
</gene>
<feature type="compositionally biased region" description="Acidic residues" evidence="1">
    <location>
        <begin position="30"/>
        <end position="43"/>
    </location>
</feature>
<sequence length="72" mass="8223">SDWNPDIKDADSLSSYKSDKDHSSIQGDDLSGDDLLDKEDGELNDDKLDKEDGEYIEEEEFVNNTQWKGVRL</sequence>
<name>A0A699S4N4_TANCI</name>
<proteinExistence type="predicted"/>